<dbReference type="InterPro" id="IPR054564">
    <property type="entry name" value="Gp18_domIII_N"/>
</dbReference>
<comment type="similarity">
    <text evidence="1">Belongs to the myoviridae tail sheath protein family.</text>
</comment>
<accession>A0A1A5Y9X1</accession>
<comment type="caution">
    <text evidence="6">The sequence shown here is derived from an EMBL/GenBank/DDBJ whole genome shotgun (WGS) entry which is preliminary data.</text>
</comment>
<proteinExistence type="inferred from homology"/>
<gene>
    <name evidence="6" type="ORF">A7K91_01830</name>
</gene>
<evidence type="ECO:0000313" key="6">
    <source>
        <dbReference type="EMBL" id="OBR62382.1"/>
    </source>
</evidence>
<dbReference type="Gene3D" id="2.60.40.4290">
    <property type="match status" value="1"/>
</dbReference>
<dbReference type="Pfam" id="PF17482">
    <property type="entry name" value="Phage_sheath_1C"/>
    <property type="match status" value="1"/>
</dbReference>
<dbReference type="STRING" id="1844972.A7K91_01830"/>
<dbReference type="Gene3D" id="3.30.1370.220">
    <property type="match status" value="1"/>
</dbReference>
<feature type="domain" description="Tail sheath protein C-terminal" evidence="4">
    <location>
        <begin position="337"/>
        <end position="438"/>
    </location>
</feature>
<dbReference type="AlphaFoldDB" id="A0A1A5Y9X1"/>
<evidence type="ECO:0000259" key="4">
    <source>
        <dbReference type="Pfam" id="PF17482"/>
    </source>
</evidence>
<dbReference type="RefSeq" id="WP_068687242.1">
    <property type="nucleotide sequence ID" value="NZ_LYPA01000080.1"/>
</dbReference>
<dbReference type="OrthoDB" id="89060at2"/>
<protein>
    <submittedName>
        <fullName evidence="6">Phage tail sheath protein</fullName>
    </submittedName>
</protein>
<dbReference type="EMBL" id="LYPA01000080">
    <property type="protein sequence ID" value="OBR62382.1"/>
    <property type="molecule type" value="Genomic_DNA"/>
</dbReference>
<dbReference type="Gene3D" id="3.40.50.11790">
    <property type="match status" value="1"/>
</dbReference>
<evidence type="ECO:0000259" key="3">
    <source>
        <dbReference type="Pfam" id="PF17481"/>
    </source>
</evidence>
<evidence type="ECO:0000313" key="7">
    <source>
        <dbReference type="Proteomes" id="UP000092024"/>
    </source>
</evidence>
<evidence type="ECO:0000259" key="5">
    <source>
        <dbReference type="Pfam" id="PF22671"/>
    </source>
</evidence>
<dbReference type="InterPro" id="IPR035089">
    <property type="entry name" value="Phage_sheath_subtilisin"/>
</dbReference>
<evidence type="ECO:0000256" key="1">
    <source>
        <dbReference type="ARBA" id="ARBA00008005"/>
    </source>
</evidence>
<organism evidence="6 7">
    <name type="scientific">Paenibacillus oryzae</name>
    <dbReference type="NCBI Taxonomy" id="1844972"/>
    <lineage>
        <taxon>Bacteria</taxon>
        <taxon>Bacillati</taxon>
        <taxon>Bacillota</taxon>
        <taxon>Bacilli</taxon>
        <taxon>Bacillales</taxon>
        <taxon>Paenibacillaceae</taxon>
        <taxon>Paenibacillus</taxon>
    </lineage>
</organism>
<dbReference type="InterPro" id="IPR020287">
    <property type="entry name" value="Tail_sheath_C"/>
</dbReference>
<reference evidence="6 7" key="1">
    <citation type="submission" date="2016-05" db="EMBL/GenBank/DDBJ databases">
        <title>Paenibacillus oryzae. sp. nov., isolated from the rice root.</title>
        <authorList>
            <person name="Zhang J."/>
            <person name="Zhang X."/>
        </authorList>
    </citation>
    <scope>NUCLEOTIDE SEQUENCE [LARGE SCALE GENOMIC DNA]</scope>
    <source>
        <strain evidence="6 7">1DrF-4</strain>
    </source>
</reference>
<dbReference type="Gene3D" id="3.30.360.90">
    <property type="match status" value="1"/>
</dbReference>
<name>A0A1A5Y9X1_9BACL</name>
<feature type="domain" description="Tail sheath protein Gp18-like" evidence="5">
    <location>
        <begin position="33"/>
        <end position="90"/>
    </location>
</feature>
<keyword evidence="7" id="KW-1185">Reference proteome</keyword>
<dbReference type="Gene3D" id="3.30.1490.360">
    <property type="match status" value="1"/>
</dbReference>
<feature type="domain" description="Tail sheath protein subtilisin-like" evidence="2">
    <location>
        <begin position="181"/>
        <end position="329"/>
    </location>
</feature>
<dbReference type="Proteomes" id="UP000092024">
    <property type="component" value="Unassembled WGS sequence"/>
</dbReference>
<dbReference type="Pfam" id="PF22671">
    <property type="entry name" value="Gp18_domIII_N"/>
    <property type="match status" value="1"/>
</dbReference>
<feature type="domain" description="Phage tail sheath protein-like beta-sandwich" evidence="3">
    <location>
        <begin position="91"/>
        <end position="180"/>
    </location>
</feature>
<evidence type="ECO:0000259" key="2">
    <source>
        <dbReference type="Pfam" id="PF04984"/>
    </source>
</evidence>
<dbReference type="Pfam" id="PF17481">
    <property type="entry name" value="Phage_sheath_domII"/>
    <property type="match status" value="1"/>
</dbReference>
<dbReference type="Pfam" id="PF04984">
    <property type="entry name" value="Phage_sheath_1"/>
    <property type="match status" value="1"/>
</dbReference>
<sequence length="439" mass="46650">MTGGTWTAQNKVRPGVYINFNSTPQPLGVAGERGVVTMPLVLSWGQPKEIVTLEAGENTLNKLGYVVSAAELQLVRESLKRAKTLLLYRVNTGVKASATVGELVATARYGGIRGNDISIIVEANADDEALFDVKTVVAGAVQDVQTVSDIAGLNDNGWVSWNASGALEETAGAPLTGGSNGTATVQDYMDYLSAVETQQFNAMALPSDDTDLKGVFASFIRTLRDVEGRKATLVLAGYPQGDYEGIISVKNGVVLDNGTKLGAVEAVAWTAGAAAGASTNESLTYAAYDGAVDANPRYTNTQTIAALQNGEFVFTQDKGRAVVEQDINSFTSFTPEKGRHFGKNRVVRVLDAINNDFAEVFSSFYIGKVANDADGRNLLRNECVNYLTGLQNIGAIQNFDSDTDIAVLPIQGQGDGVLVELSVQPVDAIEKIYITVEVN</sequence>
<dbReference type="InterPro" id="IPR035326">
    <property type="entry name" value="Beta_sandwich_Seath"/>
</dbReference>